<name>A0A0D9W3V8_9ORYZ</name>
<feature type="region of interest" description="Disordered" evidence="1">
    <location>
        <begin position="1"/>
        <end position="20"/>
    </location>
</feature>
<dbReference type="AlphaFoldDB" id="A0A0D9W3V8"/>
<evidence type="ECO:0000313" key="2">
    <source>
        <dbReference type="EnsemblPlants" id="LPERR04G06230.1"/>
    </source>
</evidence>
<evidence type="ECO:0000256" key="1">
    <source>
        <dbReference type="SAM" id="MobiDB-lite"/>
    </source>
</evidence>
<accession>A0A0D9W3V8</accession>
<sequence>MKSNPWAVEAGPDGHPKHATTRTYDVSRCMSSCVSSVCERGSVSSAARSAAAARQPSRQIFGFTSYLTSPEFNEITYHGQEPLVLDWAIRYASSCEDAKKDPDLHHIYTTLVKLSIRLS</sequence>
<reference evidence="2" key="3">
    <citation type="submission" date="2015-04" db="UniProtKB">
        <authorList>
            <consortium name="EnsemblPlants"/>
        </authorList>
    </citation>
    <scope>IDENTIFICATION</scope>
</reference>
<reference evidence="3" key="2">
    <citation type="submission" date="2013-12" db="EMBL/GenBank/DDBJ databases">
        <authorList>
            <person name="Yu Y."/>
            <person name="Lee S."/>
            <person name="de Baynast K."/>
            <person name="Wissotski M."/>
            <person name="Liu L."/>
            <person name="Talag J."/>
            <person name="Goicoechea J."/>
            <person name="Angelova A."/>
            <person name="Jetty R."/>
            <person name="Kudrna D."/>
            <person name="Golser W."/>
            <person name="Rivera L."/>
            <person name="Zhang J."/>
            <person name="Wing R."/>
        </authorList>
    </citation>
    <scope>NUCLEOTIDE SEQUENCE</scope>
</reference>
<reference evidence="2 3" key="1">
    <citation type="submission" date="2012-08" db="EMBL/GenBank/DDBJ databases">
        <title>Oryza genome evolution.</title>
        <authorList>
            <person name="Wing R.A."/>
        </authorList>
    </citation>
    <scope>NUCLEOTIDE SEQUENCE</scope>
</reference>
<proteinExistence type="predicted"/>
<protein>
    <submittedName>
        <fullName evidence="2">Uncharacterized protein</fullName>
    </submittedName>
</protein>
<organism evidence="2 3">
    <name type="scientific">Leersia perrieri</name>
    <dbReference type="NCBI Taxonomy" id="77586"/>
    <lineage>
        <taxon>Eukaryota</taxon>
        <taxon>Viridiplantae</taxon>
        <taxon>Streptophyta</taxon>
        <taxon>Embryophyta</taxon>
        <taxon>Tracheophyta</taxon>
        <taxon>Spermatophyta</taxon>
        <taxon>Magnoliopsida</taxon>
        <taxon>Liliopsida</taxon>
        <taxon>Poales</taxon>
        <taxon>Poaceae</taxon>
        <taxon>BOP clade</taxon>
        <taxon>Oryzoideae</taxon>
        <taxon>Oryzeae</taxon>
        <taxon>Oryzinae</taxon>
        <taxon>Leersia</taxon>
    </lineage>
</organism>
<dbReference type="Proteomes" id="UP000032180">
    <property type="component" value="Chromosome 4"/>
</dbReference>
<evidence type="ECO:0000313" key="3">
    <source>
        <dbReference type="Proteomes" id="UP000032180"/>
    </source>
</evidence>
<dbReference type="HOGENOM" id="CLU_2064872_0_0_1"/>
<keyword evidence="3" id="KW-1185">Reference proteome</keyword>
<dbReference type="EnsemblPlants" id="LPERR04G06230.1">
    <property type="protein sequence ID" value="LPERR04G06230.1"/>
    <property type="gene ID" value="LPERR04G06230"/>
</dbReference>
<dbReference type="Gramene" id="LPERR04G06230.1">
    <property type="protein sequence ID" value="LPERR04G06230.1"/>
    <property type="gene ID" value="LPERR04G06230"/>
</dbReference>